<dbReference type="Gene3D" id="3.40.140.10">
    <property type="entry name" value="Cytidine Deaminase, domain 2"/>
    <property type="match status" value="1"/>
</dbReference>
<comment type="similarity">
    <text evidence="5 12">In the C-terminal section; belongs to the HTP reductase family.</text>
</comment>
<gene>
    <name evidence="14" type="primary">ribD</name>
    <name evidence="14" type="ORF">H6A60_02390</name>
</gene>
<feature type="domain" description="CMP/dCMP-type deaminase" evidence="13">
    <location>
        <begin position="1"/>
        <end position="119"/>
    </location>
</feature>
<evidence type="ECO:0000256" key="11">
    <source>
        <dbReference type="ARBA" id="ARBA00023268"/>
    </source>
</evidence>
<accession>A0ABS2DPU2</accession>
<name>A0ABS2DPU2_9BURK</name>
<evidence type="ECO:0000256" key="4">
    <source>
        <dbReference type="ARBA" id="ARBA00005259"/>
    </source>
</evidence>
<dbReference type="EC" id="1.1.1.193" evidence="12"/>
<comment type="pathway">
    <text evidence="3 12">Cofactor biosynthesis; riboflavin biosynthesis; 5-amino-6-(D-ribitylamino)uracil from GTP: step 3/4.</text>
</comment>
<dbReference type="SUPFAM" id="SSF53597">
    <property type="entry name" value="Dihydrofolate reductase-like"/>
    <property type="match status" value="1"/>
</dbReference>
<dbReference type="InterPro" id="IPR011549">
    <property type="entry name" value="RibD_C"/>
</dbReference>
<dbReference type="InterPro" id="IPR050765">
    <property type="entry name" value="Riboflavin_Biosynth_HTPR"/>
</dbReference>
<comment type="function">
    <text evidence="1 12">Converts 2,5-diamino-6-(ribosylamino)-4(3h)-pyrimidinone 5'-phosphate into 5-amino-6-(ribosylamino)-2,4(1h,3h)-pyrimidinedione 5'-phosphate.</text>
</comment>
<evidence type="ECO:0000256" key="8">
    <source>
        <dbReference type="ARBA" id="ARBA00022833"/>
    </source>
</evidence>
<dbReference type="InterPro" id="IPR016192">
    <property type="entry name" value="APOBEC/CMP_deaminase_Zn-bd"/>
</dbReference>
<sequence>MALALKEAEHALRLSPPNPSVGAVIVRDGRVIARGFTQQVGGPHAEIMALRAAAAAGESVEGATVYVTLEPCSHYGRTPPCAKALIEAKVGRVVAALGDPNPQVCGRGLAMLEAAGIPTRSGVLADAAQAMNAGFLSRMTRGLPWVRMKTAVTLDGRTALADGRSKWITGEAARADGQYWRARAGAVVTGIGTVLADDPQMNVRLPDQVRQPLRVVVDAHYRMPPEAAMLHTPGGAVIVAGAALETEEARARTEALRRAGADILTLPDRVDSSRVDLRALLIELAAREVNDVHLEAGARLSGAFLNAGLVDELIVYQAPCLFGEGAGPAAVEPPASPGLAHRWHVVSLETIGKDIRIICRRN</sequence>
<dbReference type="GO" id="GO:0008835">
    <property type="term" value="F:diaminohydroxyphosphoribosylaminopyrimidine deaminase activity"/>
    <property type="evidence" value="ECO:0007669"/>
    <property type="project" value="UniProtKB-EC"/>
</dbReference>
<dbReference type="EC" id="3.5.4.26" evidence="12"/>
<protein>
    <recommendedName>
        <fullName evidence="12">Riboflavin biosynthesis protein RibD</fullName>
    </recommendedName>
    <domain>
        <recommendedName>
            <fullName evidence="12">Diaminohydroxyphosphoribosylaminopyrimidine deaminase</fullName>
            <shortName evidence="12">DRAP deaminase</shortName>
            <ecNumber evidence="12">3.5.4.26</ecNumber>
        </recommendedName>
        <alternativeName>
            <fullName evidence="12">Riboflavin-specific deaminase</fullName>
        </alternativeName>
    </domain>
    <domain>
        <recommendedName>
            <fullName evidence="12">5-amino-6-(5-phosphoribosylamino)uracil reductase</fullName>
            <ecNumber evidence="12">1.1.1.193</ecNumber>
        </recommendedName>
        <alternativeName>
            <fullName evidence="12">HTP reductase</fullName>
        </alternativeName>
    </domain>
</protein>
<keyword evidence="11" id="KW-0511">Multifunctional enzyme</keyword>
<comment type="similarity">
    <text evidence="4 12">In the N-terminal section; belongs to the cytidine and deoxycytidylate deaminase family.</text>
</comment>
<dbReference type="SUPFAM" id="SSF53927">
    <property type="entry name" value="Cytidine deaminase-like"/>
    <property type="match status" value="1"/>
</dbReference>
<keyword evidence="6 12" id="KW-0686">Riboflavin biosynthesis</keyword>
<keyword evidence="9 12" id="KW-0521">NADP</keyword>
<dbReference type="InterPro" id="IPR002734">
    <property type="entry name" value="RibDG_C"/>
</dbReference>
<dbReference type="PANTHER" id="PTHR38011:SF7">
    <property type="entry name" value="2,5-DIAMINO-6-RIBOSYLAMINO-4(3H)-PYRIMIDINONE 5'-PHOSPHATE REDUCTASE"/>
    <property type="match status" value="1"/>
</dbReference>
<comment type="cofactor">
    <cofactor evidence="12">
        <name>Zn(2+)</name>
        <dbReference type="ChEBI" id="CHEBI:29105"/>
    </cofactor>
    <text evidence="12">Binds 1 zinc ion.</text>
</comment>
<evidence type="ECO:0000313" key="15">
    <source>
        <dbReference type="Proteomes" id="UP000715095"/>
    </source>
</evidence>
<dbReference type="InterPro" id="IPR016193">
    <property type="entry name" value="Cytidine_deaminase-like"/>
</dbReference>
<dbReference type="EMBL" id="JACJJC010000002">
    <property type="protein sequence ID" value="MBM6703356.1"/>
    <property type="molecule type" value="Genomic_DNA"/>
</dbReference>
<dbReference type="NCBIfam" id="TIGR00326">
    <property type="entry name" value="eubact_ribD"/>
    <property type="match status" value="1"/>
</dbReference>
<keyword evidence="8 12" id="KW-0862">Zinc</keyword>
<evidence type="ECO:0000256" key="10">
    <source>
        <dbReference type="ARBA" id="ARBA00023002"/>
    </source>
</evidence>
<evidence type="ECO:0000256" key="2">
    <source>
        <dbReference type="ARBA" id="ARBA00004882"/>
    </source>
</evidence>
<evidence type="ECO:0000256" key="7">
    <source>
        <dbReference type="ARBA" id="ARBA00022723"/>
    </source>
</evidence>
<comment type="caution">
    <text evidence="14">The sequence shown here is derived from an EMBL/GenBank/DDBJ whole genome shotgun (WGS) entry which is preliminary data.</text>
</comment>
<comment type="pathway">
    <text evidence="2 12">Cofactor biosynthesis; riboflavin biosynthesis; 5-amino-6-(D-ribitylamino)uracil from GTP: step 2/4.</text>
</comment>
<dbReference type="PANTHER" id="PTHR38011">
    <property type="entry name" value="DIHYDROFOLATE REDUCTASE FAMILY PROTEIN (AFU_ORTHOLOGUE AFUA_8G06820)"/>
    <property type="match status" value="1"/>
</dbReference>
<dbReference type="Gene3D" id="3.40.430.10">
    <property type="entry name" value="Dihydrofolate Reductase, subunit A"/>
    <property type="match status" value="1"/>
</dbReference>
<evidence type="ECO:0000256" key="12">
    <source>
        <dbReference type="PIRNR" id="PIRNR006769"/>
    </source>
</evidence>
<evidence type="ECO:0000313" key="14">
    <source>
        <dbReference type="EMBL" id="MBM6703356.1"/>
    </source>
</evidence>
<dbReference type="Proteomes" id="UP000715095">
    <property type="component" value="Unassembled WGS sequence"/>
</dbReference>
<dbReference type="NCBIfam" id="TIGR00227">
    <property type="entry name" value="ribD_Cterm"/>
    <property type="match status" value="1"/>
</dbReference>
<evidence type="ECO:0000259" key="13">
    <source>
        <dbReference type="PROSITE" id="PS51747"/>
    </source>
</evidence>
<dbReference type="InterPro" id="IPR002125">
    <property type="entry name" value="CMP_dCMP_dom"/>
</dbReference>
<comment type="catalytic activity">
    <reaction evidence="12">
        <text>2,5-diamino-6-hydroxy-4-(5-phosphoribosylamino)-pyrimidine + H2O + H(+) = 5-amino-6-(5-phospho-D-ribosylamino)uracil + NH4(+)</text>
        <dbReference type="Rhea" id="RHEA:21868"/>
        <dbReference type="ChEBI" id="CHEBI:15377"/>
        <dbReference type="ChEBI" id="CHEBI:15378"/>
        <dbReference type="ChEBI" id="CHEBI:28938"/>
        <dbReference type="ChEBI" id="CHEBI:58453"/>
        <dbReference type="ChEBI" id="CHEBI:58614"/>
        <dbReference type="EC" id="3.5.4.26"/>
    </reaction>
</comment>
<dbReference type="InterPro" id="IPR004794">
    <property type="entry name" value="Eubact_RibD"/>
</dbReference>
<comment type="catalytic activity">
    <reaction evidence="12">
        <text>5-amino-6-(5-phospho-D-ribitylamino)uracil + NADP(+) = 5-amino-6-(5-phospho-D-ribosylamino)uracil + NADPH + H(+)</text>
        <dbReference type="Rhea" id="RHEA:17845"/>
        <dbReference type="ChEBI" id="CHEBI:15378"/>
        <dbReference type="ChEBI" id="CHEBI:57783"/>
        <dbReference type="ChEBI" id="CHEBI:58349"/>
        <dbReference type="ChEBI" id="CHEBI:58421"/>
        <dbReference type="ChEBI" id="CHEBI:58453"/>
        <dbReference type="EC" id="1.1.1.193"/>
    </reaction>
</comment>
<evidence type="ECO:0000256" key="5">
    <source>
        <dbReference type="ARBA" id="ARBA00007417"/>
    </source>
</evidence>
<keyword evidence="10 12" id="KW-0560">Oxidoreductase</keyword>
<proteinExistence type="inferred from homology"/>
<evidence type="ECO:0000256" key="6">
    <source>
        <dbReference type="ARBA" id="ARBA00022619"/>
    </source>
</evidence>
<reference evidence="14 15" key="1">
    <citation type="journal article" date="2021" name="Sci. Rep.">
        <title>The distribution of antibiotic resistance genes in chicken gut microbiota commensals.</title>
        <authorList>
            <person name="Juricova H."/>
            <person name="Matiasovicova J."/>
            <person name="Kubasova T."/>
            <person name="Cejkova D."/>
            <person name="Rychlik I."/>
        </authorList>
    </citation>
    <scope>NUCLEOTIDE SEQUENCE [LARGE SCALE GENOMIC DNA]</scope>
    <source>
        <strain evidence="14 15">An829</strain>
    </source>
</reference>
<dbReference type="CDD" id="cd01284">
    <property type="entry name" value="Riboflavin_deaminase-reductase"/>
    <property type="match status" value="1"/>
</dbReference>
<dbReference type="PROSITE" id="PS51747">
    <property type="entry name" value="CYT_DCMP_DEAMINASES_2"/>
    <property type="match status" value="1"/>
</dbReference>
<dbReference type="GO" id="GO:0008703">
    <property type="term" value="F:5-amino-6-(5-phosphoribosylamino)uracil reductase activity"/>
    <property type="evidence" value="ECO:0007669"/>
    <property type="project" value="UniProtKB-EC"/>
</dbReference>
<keyword evidence="15" id="KW-1185">Reference proteome</keyword>
<keyword evidence="7 12" id="KW-0479">Metal-binding</keyword>
<keyword evidence="12 14" id="KW-0378">Hydrolase</keyword>
<evidence type="ECO:0000256" key="9">
    <source>
        <dbReference type="ARBA" id="ARBA00022857"/>
    </source>
</evidence>
<dbReference type="PROSITE" id="PS00903">
    <property type="entry name" value="CYT_DCMP_DEAMINASES_1"/>
    <property type="match status" value="1"/>
</dbReference>
<dbReference type="Pfam" id="PF00383">
    <property type="entry name" value="dCMP_cyt_deam_1"/>
    <property type="match status" value="1"/>
</dbReference>
<evidence type="ECO:0000256" key="1">
    <source>
        <dbReference type="ARBA" id="ARBA00002151"/>
    </source>
</evidence>
<organism evidence="14 15">
    <name type="scientific">Sutterella massiliensis</name>
    <dbReference type="NCBI Taxonomy" id="1816689"/>
    <lineage>
        <taxon>Bacteria</taxon>
        <taxon>Pseudomonadati</taxon>
        <taxon>Pseudomonadota</taxon>
        <taxon>Betaproteobacteria</taxon>
        <taxon>Burkholderiales</taxon>
        <taxon>Sutterellaceae</taxon>
        <taxon>Sutterella</taxon>
    </lineage>
</organism>
<dbReference type="Pfam" id="PF01872">
    <property type="entry name" value="RibD_C"/>
    <property type="match status" value="1"/>
</dbReference>
<evidence type="ECO:0000256" key="3">
    <source>
        <dbReference type="ARBA" id="ARBA00004910"/>
    </source>
</evidence>
<dbReference type="PIRSF" id="PIRSF006769">
    <property type="entry name" value="RibD"/>
    <property type="match status" value="1"/>
</dbReference>
<dbReference type="InterPro" id="IPR024072">
    <property type="entry name" value="DHFR-like_dom_sf"/>
</dbReference>